<evidence type="ECO:0000313" key="2">
    <source>
        <dbReference type="EMBL" id="GAA3896031.1"/>
    </source>
</evidence>
<feature type="domain" description="Polysaccharide pyruvyl transferase" evidence="1">
    <location>
        <begin position="92"/>
        <end position="202"/>
    </location>
</feature>
<proteinExistence type="predicted"/>
<comment type="caution">
    <text evidence="2">The sequence shown here is derived from an EMBL/GenBank/DDBJ whole genome shotgun (WGS) entry which is preliminary data.</text>
</comment>
<accession>A0ABP7L972</accession>
<evidence type="ECO:0000259" key="1">
    <source>
        <dbReference type="Pfam" id="PF04230"/>
    </source>
</evidence>
<dbReference type="InterPro" id="IPR007345">
    <property type="entry name" value="Polysacch_pyruvyl_Trfase"/>
</dbReference>
<sequence length="266" mass="29129">MALSTFYWDPDSGLRNPLRRRRFRVGNAGDLFNRDLIEWAYGPVKIRNSESVGGRLLLVGSIAQRAGAGDLLNGVGAKRADLPRDSGQMTVRGVRGPLTAKALADSGQDVSKLEFMGDPGMLIGKIFPHLNVIRPTPGRVLFIPHYRERDQFSSTEDYAICDIDAEPESVGRAICESEVIIASSLHGVIWAHALGRPGIVVTPRTEEPIMKYRDYYESIGATWSPFDDVDDAVRAAAAASAPEVSRVVESITMPHESVLRESGILR</sequence>
<protein>
    <recommendedName>
        <fullName evidence="1">Polysaccharide pyruvyl transferase domain-containing protein</fullName>
    </recommendedName>
</protein>
<dbReference type="Proteomes" id="UP001501803">
    <property type="component" value="Unassembled WGS sequence"/>
</dbReference>
<evidence type="ECO:0000313" key="3">
    <source>
        <dbReference type="Proteomes" id="UP001501803"/>
    </source>
</evidence>
<dbReference type="Pfam" id="PF04230">
    <property type="entry name" value="PS_pyruv_trans"/>
    <property type="match status" value="1"/>
</dbReference>
<keyword evidence="3" id="KW-1185">Reference proteome</keyword>
<reference evidence="3" key="1">
    <citation type="journal article" date="2019" name="Int. J. Syst. Evol. Microbiol.">
        <title>The Global Catalogue of Microorganisms (GCM) 10K type strain sequencing project: providing services to taxonomists for standard genome sequencing and annotation.</title>
        <authorList>
            <consortium name="The Broad Institute Genomics Platform"/>
            <consortium name="The Broad Institute Genome Sequencing Center for Infectious Disease"/>
            <person name="Wu L."/>
            <person name="Ma J."/>
        </authorList>
    </citation>
    <scope>NUCLEOTIDE SEQUENCE [LARGE SCALE GENOMIC DNA]</scope>
    <source>
        <strain evidence="3">JCM 17021</strain>
    </source>
</reference>
<dbReference type="RefSeq" id="WP_345069885.1">
    <property type="nucleotide sequence ID" value="NZ_BAABCN010000018.1"/>
</dbReference>
<gene>
    <name evidence="2" type="ORF">GCM10022381_41900</name>
</gene>
<name>A0ABP7L972_9MICO</name>
<dbReference type="EMBL" id="BAABCN010000018">
    <property type="protein sequence ID" value="GAA3896031.1"/>
    <property type="molecule type" value="Genomic_DNA"/>
</dbReference>
<organism evidence="2 3">
    <name type="scientific">Leifsonia kafniensis</name>
    <dbReference type="NCBI Taxonomy" id="475957"/>
    <lineage>
        <taxon>Bacteria</taxon>
        <taxon>Bacillati</taxon>
        <taxon>Actinomycetota</taxon>
        <taxon>Actinomycetes</taxon>
        <taxon>Micrococcales</taxon>
        <taxon>Microbacteriaceae</taxon>
        <taxon>Leifsonia</taxon>
    </lineage>
</organism>